<sequence>MPILKILVFPSLFFTYMLVQVATARANTHAKADSRTEGTAGMRKAALGALMAASLLGACSTHQVPMTYSPAAVQKPPLAKPDVEVLTVTDARKYTGKHLGAIRGGYGNALKTIEASGPVKDVVHKAFEDALNARGLLASTDGGSYGLDITVEKLDCSQLVRKEAHARFRVAVLNKNTGQPVYSKVVEDNREDTGNPFATGVFGSVDELSKLANNSMQAAIDQALDNPAFLTVVRAR</sequence>
<dbReference type="InterPro" id="IPR005619">
    <property type="entry name" value="Uncharacterised_YajG"/>
</dbReference>
<gene>
    <name evidence="1" type="ORF">GBZ26_00965</name>
</gene>
<dbReference type="EMBL" id="WHOR01000003">
    <property type="protein sequence ID" value="NUB17797.1"/>
    <property type="molecule type" value="Genomic_DNA"/>
</dbReference>
<evidence type="ECO:0000313" key="1">
    <source>
        <dbReference type="EMBL" id="NUB17797.1"/>
    </source>
</evidence>
<evidence type="ECO:0000313" key="2">
    <source>
        <dbReference type="Proteomes" id="UP000639419"/>
    </source>
</evidence>
<evidence type="ECO:0008006" key="3">
    <source>
        <dbReference type="Google" id="ProtNLM"/>
    </source>
</evidence>
<reference evidence="1 2" key="1">
    <citation type="submission" date="2019-10" db="EMBL/GenBank/DDBJ databases">
        <title>Genome sequence of Azospirillum formosense CC-Nfb-7.</title>
        <authorList>
            <person name="Ambrosini A."/>
            <person name="Sant'Anna F.H."/>
            <person name="Cassan F.D."/>
            <person name="Souza E.M."/>
            <person name="Passaglia L.M.P."/>
        </authorList>
    </citation>
    <scope>NUCLEOTIDE SEQUENCE [LARGE SCALE GENOMIC DNA]</scope>
    <source>
        <strain evidence="1 2">CC-NFb-7</strain>
    </source>
</reference>
<dbReference type="Proteomes" id="UP000639419">
    <property type="component" value="Unassembled WGS sequence"/>
</dbReference>
<organism evidence="1 2">
    <name type="scientific">Azospirillum formosense</name>
    <dbReference type="NCBI Taxonomy" id="861533"/>
    <lineage>
        <taxon>Bacteria</taxon>
        <taxon>Pseudomonadati</taxon>
        <taxon>Pseudomonadota</taxon>
        <taxon>Alphaproteobacteria</taxon>
        <taxon>Rhodospirillales</taxon>
        <taxon>Azospirillaceae</taxon>
        <taxon>Azospirillum</taxon>
    </lineage>
</organism>
<dbReference type="Pfam" id="PF03923">
    <property type="entry name" value="Lipoprotein_16"/>
    <property type="match status" value="1"/>
</dbReference>
<proteinExistence type="predicted"/>
<name>A0ABX2KQY3_9PROT</name>
<accession>A0ABX2KQY3</accession>
<keyword evidence="2" id="KW-1185">Reference proteome</keyword>
<protein>
    <recommendedName>
        <fullName evidence="3">Lipoprotein</fullName>
    </recommendedName>
</protein>
<comment type="caution">
    <text evidence="1">The sequence shown here is derived from an EMBL/GenBank/DDBJ whole genome shotgun (WGS) entry which is preliminary data.</text>
</comment>